<evidence type="ECO:0000313" key="3">
    <source>
        <dbReference type="Proteomes" id="UP001341840"/>
    </source>
</evidence>
<name>A0ABU6QKB8_9FABA</name>
<accession>A0ABU6QKB8</accession>
<feature type="compositionally biased region" description="Acidic residues" evidence="1">
    <location>
        <begin position="70"/>
        <end position="95"/>
    </location>
</feature>
<feature type="compositionally biased region" description="Basic and acidic residues" evidence="1">
    <location>
        <begin position="60"/>
        <end position="69"/>
    </location>
</feature>
<keyword evidence="3" id="KW-1185">Reference proteome</keyword>
<comment type="caution">
    <text evidence="2">The sequence shown here is derived from an EMBL/GenBank/DDBJ whole genome shotgun (WGS) entry which is preliminary data.</text>
</comment>
<dbReference type="EMBL" id="JASCZI010000485">
    <property type="protein sequence ID" value="MED6112050.1"/>
    <property type="molecule type" value="Genomic_DNA"/>
</dbReference>
<gene>
    <name evidence="2" type="ORF">PIB30_058157</name>
</gene>
<proteinExistence type="predicted"/>
<feature type="compositionally biased region" description="Low complexity" evidence="1">
    <location>
        <begin position="16"/>
        <end position="26"/>
    </location>
</feature>
<evidence type="ECO:0000256" key="1">
    <source>
        <dbReference type="SAM" id="MobiDB-lite"/>
    </source>
</evidence>
<feature type="region of interest" description="Disordered" evidence="1">
    <location>
        <begin position="1"/>
        <end position="118"/>
    </location>
</feature>
<sequence>MPHYSPRMSSSTRRAVSPSPTVVSSSLHRRVAGAGNSVRHPKVGCAKETKKKRKLAMEPSVEKEEASEKEQEEEDPEEDPEEEEEEEEEDPDEEVPASTSLSMDIDAVSHNAQHSRGG</sequence>
<organism evidence="2 3">
    <name type="scientific">Stylosanthes scabra</name>
    <dbReference type="NCBI Taxonomy" id="79078"/>
    <lineage>
        <taxon>Eukaryota</taxon>
        <taxon>Viridiplantae</taxon>
        <taxon>Streptophyta</taxon>
        <taxon>Embryophyta</taxon>
        <taxon>Tracheophyta</taxon>
        <taxon>Spermatophyta</taxon>
        <taxon>Magnoliopsida</taxon>
        <taxon>eudicotyledons</taxon>
        <taxon>Gunneridae</taxon>
        <taxon>Pentapetalae</taxon>
        <taxon>rosids</taxon>
        <taxon>fabids</taxon>
        <taxon>Fabales</taxon>
        <taxon>Fabaceae</taxon>
        <taxon>Papilionoideae</taxon>
        <taxon>50 kb inversion clade</taxon>
        <taxon>dalbergioids sensu lato</taxon>
        <taxon>Dalbergieae</taxon>
        <taxon>Pterocarpus clade</taxon>
        <taxon>Stylosanthes</taxon>
    </lineage>
</organism>
<evidence type="ECO:0000313" key="2">
    <source>
        <dbReference type="EMBL" id="MED6112050.1"/>
    </source>
</evidence>
<protein>
    <submittedName>
        <fullName evidence="2">Uncharacterized protein</fullName>
    </submittedName>
</protein>
<reference evidence="2 3" key="1">
    <citation type="journal article" date="2023" name="Plants (Basel)">
        <title>Bridging the Gap: Combining Genomics and Transcriptomics Approaches to Understand Stylosanthes scabra, an Orphan Legume from the Brazilian Caatinga.</title>
        <authorList>
            <person name="Ferreira-Neto J.R.C."/>
            <person name="da Silva M.D."/>
            <person name="Binneck E."/>
            <person name="de Melo N.F."/>
            <person name="da Silva R.H."/>
            <person name="de Melo A.L.T.M."/>
            <person name="Pandolfi V."/>
            <person name="Bustamante F.O."/>
            <person name="Brasileiro-Vidal A.C."/>
            <person name="Benko-Iseppon A.M."/>
        </authorList>
    </citation>
    <scope>NUCLEOTIDE SEQUENCE [LARGE SCALE GENOMIC DNA]</scope>
    <source>
        <tissue evidence="2">Leaves</tissue>
    </source>
</reference>
<dbReference type="Proteomes" id="UP001341840">
    <property type="component" value="Unassembled WGS sequence"/>
</dbReference>